<dbReference type="Proteomes" id="UP000829998">
    <property type="component" value="Chromosome"/>
</dbReference>
<sequence>MDSKLKKDCPILTIAIPTYNRPQAIQKQIRLLIPQLNNRVNLIVYDNFSKSSVESLLTREELSKISLVRNSVNVGGDANIARCFENCNTKWLWTLSDDDFVKESIVDYLLELLDREENTVFFNFCKGVSFRTIGFEQLIEEFKSFIVFSSSFTMSSCVYNIEKIKPSLQDYYNNLSSMVGTIIMVLKYVEKNGSSICEFIDYTLINSYNDEVGWDYRTYIPRTRLFLEAFYNEKKVKEYNKTLFLGCHLTNYWLIANDRNKKKVSHRERWELFLLVLRNQGIANALIYCPKTVIRLFFTLISQTYYLRKTK</sequence>
<dbReference type="SUPFAM" id="SSF53448">
    <property type="entry name" value="Nucleotide-diphospho-sugar transferases"/>
    <property type="match status" value="1"/>
</dbReference>
<protein>
    <submittedName>
        <fullName evidence="2">Glycosyltransferase family 2 protein</fullName>
    </submittedName>
</protein>
<evidence type="ECO:0000313" key="3">
    <source>
        <dbReference type="Proteomes" id="UP000829998"/>
    </source>
</evidence>
<evidence type="ECO:0000313" key="2">
    <source>
        <dbReference type="EMBL" id="UPZ16067.1"/>
    </source>
</evidence>
<reference evidence="2 3" key="1">
    <citation type="submission" date="2022-04" db="EMBL/GenBank/DDBJ databases">
        <authorList>
            <person name="Ra J.-S."/>
            <person name="Kim S.-B."/>
        </authorList>
    </citation>
    <scope>NUCLEOTIDE SEQUENCE [LARGE SCALE GENOMIC DNA]</scope>
    <source>
        <strain evidence="2 3">MMS21-Er5</strain>
    </source>
</reference>
<dbReference type="Pfam" id="PF00535">
    <property type="entry name" value="Glycos_transf_2"/>
    <property type="match status" value="1"/>
</dbReference>
<evidence type="ECO:0000259" key="1">
    <source>
        <dbReference type="Pfam" id="PF00535"/>
    </source>
</evidence>
<dbReference type="RefSeq" id="WP_248728242.1">
    <property type="nucleotide sequence ID" value="NZ_CP096829.1"/>
</dbReference>
<feature type="domain" description="Glycosyltransferase 2-like" evidence="1">
    <location>
        <begin position="13"/>
        <end position="121"/>
    </location>
</feature>
<dbReference type="InterPro" id="IPR001173">
    <property type="entry name" value="Glyco_trans_2-like"/>
</dbReference>
<dbReference type="Gene3D" id="3.90.550.10">
    <property type="entry name" value="Spore Coat Polysaccharide Biosynthesis Protein SpsA, Chain A"/>
    <property type="match status" value="1"/>
</dbReference>
<organism evidence="2 3">
    <name type="scientific">Flavobacterium humidisoli</name>
    <dbReference type="NCBI Taxonomy" id="2937442"/>
    <lineage>
        <taxon>Bacteria</taxon>
        <taxon>Pseudomonadati</taxon>
        <taxon>Bacteroidota</taxon>
        <taxon>Flavobacteriia</taxon>
        <taxon>Flavobacteriales</taxon>
        <taxon>Flavobacteriaceae</taxon>
        <taxon>Flavobacterium</taxon>
    </lineage>
</organism>
<name>A0ABY4LT41_9FLAO</name>
<proteinExistence type="predicted"/>
<dbReference type="EMBL" id="CP096829">
    <property type="protein sequence ID" value="UPZ16067.1"/>
    <property type="molecule type" value="Genomic_DNA"/>
</dbReference>
<accession>A0ABY4LT41</accession>
<dbReference type="InterPro" id="IPR029044">
    <property type="entry name" value="Nucleotide-diphossugar_trans"/>
</dbReference>
<gene>
    <name evidence="2" type="ORF">M0M44_01680</name>
</gene>
<keyword evidence="3" id="KW-1185">Reference proteome</keyword>